<dbReference type="InterPro" id="IPR045857">
    <property type="entry name" value="O16G_dom_2"/>
</dbReference>
<dbReference type="PANTHER" id="PTHR10357:SF179">
    <property type="entry name" value="NEUTRAL AND BASIC AMINO ACID TRANSPORT PROTEIN RBAT"/>
    <property type="match status" value="1"/>
</dbReference>
<dbReference type="InterPro" id="IPR013780">
    <property type="entry name" value="Glyco_hydro_b"/>
</dbReference>
<feature type="domain" description="Glycosyl hydrolase family 13 catalytic" evidence="4">
    <location>
        <begin position="14"/>
        <end position="400"/>
    </location>
</feature>
<dbReference type="AlphaFoldDB" id="A0A547PKS4"/>
<dbReference type="InterPro" id="IPR017853">
    <property type="entry name" value="GH"/>
</dbReference>
<accession>A0A547PKS4</accession>
<evidence type="ECO:0000313" key="6">
    <source>
        <dbReference type="Proteomes" id="UP000318590"/>
    </source>
</evidence>
<dbReference type="InterPro" id="IPR006047">
    <property type="entry name" value="GH13_cat_dom"/>
</dbReference>
<name>A0A547PKS4_9RHOB</name>
<dbReference type="Pfam" id="PF00128">
    <property type="entry name" value="Alpha-amylase"/>
    <property type="match status" value="1"/>
</dbReference>
<organism evidence="5 6">
    <name type="scientific">Palleronia caenipelagi</name>
    <dbReference type="NCBI Taxonomy" id="2489174"/>
    <lineage>
        <taxon>Bacteria</taxon>
        <taxon>Pseudomonadati</taxon>
        <taxon>Pseudomonadota</taxon>
        <taxon>Alphaproteobacteria</taxon>
        <taxon>Rhodobacterales</taxon>
        <taxon>Roseobacteraceae</taxon>
        <taxon>Palleronia</taxon>
    </lineage>
</organism>
<evidence type="ECO:0000259" key="4">
    <source>
        <dbReference type="SMART" id="SM00642"/>
    </source>
</evidence>
<dbReference type="GO" id="GO:0004556">
    <property type="term" value="F:alpha-amylase activity"/>
    <property type="evidence" value="ECO:0007669"/>
    <property type="project" value="TreeGrafter"/>
</dbReference>
<comment type="similarity">
    <text evidence="1">Belongs to the glycosyl hydrolase 13 family.</text>
</comment>
<keyword evidence="3" id="KW-0326">Glycosidase</keyword>
<dbReference type="CDD" id="cd11330">
    <property type="entry name" value="AmyAc_OligoGlu"/>
    <property type="match status" value="1"/>
</dbReference>
<keyword evidence="2" id="KW-0378">Hydrolase</keyword>
<proteinExistence type="inferred from homology"/>
<dbReference type="Gene3D" id="3.20.20.80">
    <property type="entry name" value="Glycosidases"/>
    <property type="match status" value="1"/>
</dbReference>
<dbReference type="Gene3D" id="2.60.40.1180">
    <property type="entry name" value="Golgi alpha-mannosidase II"/>
    <property type="match status" value="1"/>
</dbReference>
<sequence>MANNDWWRGSVTYQIYPRSYQDSNGDGIGDLKGITERLPYIAALGVDAIWLSPIFTSPMLDMGYDVEDYTNIDPQFGTLDDFDDMVTRAHELGLKVIIDQVLSHSSDRHPFFQESRKSRDNAKADWYVWADPKPDGSAPNNWKANFGGIAWEWEARRKQYYLHNFLKEQPDFNFHNPDVQDWLLGTMRFWLERGVDGFRLDTVNFYFHDQLLRDDAANPRSDAAEEWNLYHRLYHLFSKNQPENLVFLQKMRALLDEYDDRTLIGEVGETYHGIEIMGQYTSENRLHMAYSFDMLDVHFTPAHFRSRVEEFFKGAPEGWPCWSFSNHDVMRHVSRWKDHGKDSDSLAKLSAAMLLSLKGSVCIYQGEELGQLETDLNYDELTDPQGLNFWPENKGRDGARTPMVWDAQAPNGGFTTGTPWLPVKAPQWERAVSAQGEGSVMQFYQKMLAFRRAHPEFRDGDIAFLDVPEPVLAFTRAAGVLCVFNLSPDPIDVVLPHGEPLFGEGAECGAGTVRLAANGCGFFAAA</sequence>
<dbReference type="Gene3D" id="3.90.400.10">
    <property type="entry name" value="Oligo-1,6-glucosidase, Domain 2"/>
    <property type="match status" value="1"/>
</dbReference>
<evidence type="ECO:0000256" key="2">
    <source>
        <dbReference type="ARBA" id="ARBA00022801"/>
    </source>
</evidence>
<dbReference type="PANTHER" id="PTHR10357">
    <property type="entry name" value="ALPHA-AMYLASE FAMILY MEMBER"/>
    <property type="match status" value="1"/>
</dbReference>
<dbReference type="Proteomes" id="UP000318590">
    <property type="component" value="Unassembled WGS sequence"/>
</dbReference>
<reference evidence="5 6" key="1">
    <citation type="submission" date="2019-06" db="EMBL/GenBank/DDBJ databases">
        <title>Paenimaribius caenipelagi gen. nov., sp. nov., isolated from a tidal flat.</title>
        <authorList>
            <person name="Yoon J.-H."/>
        </authorList>
    </citation>
    <scope>NUCLEOTIDE SEQUENCE [LARGE SCALE GENOMIC DNA]</scope>
    <source>
        <strain evidence="5 6">JBTF-M29</strain>
    </source>
</reference>
<dbReference type="FunFam" id="3.90.400.10:FF:000002">
    <property type="entry name" value="Sucrose isomerase"/>
    <property type="match status" value="1"/>
</dbReference>
<evidence type="ECO:0000256" key="1">
    <source>
        <dbReference type="ARBA" id="ARBA00008061"/>
    </source>
</evidence>
<dbReference type="RefSeq" id="WP_142836182.1">
    <property type="nucleotide sequence ID" value="NZ_VFSV01000065.1"/>
</dbReference>
<gene>
    <name evidence="5" type="ORF">FEV53_18435</name>
</gene>
<evidence type="ECO:0000313" key="5">
    <source>
        <dbReference type="EMBL" id="TRD14740.1"/>
    </source>
</evidence>
<comment type="caution">
    <text evidence="5">The sequence shown here is derived from an EMBL/GenBank/DDBJ whole genome shotgun (WGS) entry which is preliminary data.</text>
</comment>
<dbReference type="SMART" id="SM00642">
    <property type="entry name" value="Aamy"/>
    <property type="match status" value="1"/>
</dbReference>
<dbReference type="SUPFAM" id="SSF51445">
    <property type="entry name" value="(Trans)glycosidases"/>
    <property type="match status" value="1"/>
</dbReference>
<dbReference type="EMBL" id="VFSV01000065">
    <property type="protein sequence ID" value="TRD14740.1"/>
    <property type="molecule type" value="Genomic_DNA"/>
</dbReference>
<evidence type="ECO:0000256" key="3">
    <source>
        <dbReference type="ARBA" id="ARBA00023295"/>
    </source>
</evidence>
<protein>
    <submittedName>
        <fullName evidence="5">DUF3459 domain-containing protein</fullName>
    </submittedName>
</protein>
<keyword evidence="6" id="KW-1185">Reference proteome</keyword>
<dbReference type="OrthoDB" id="9805159at2"/>
<dbReference type="GO" id="GO:0009313">
    <property type="term" value="P:oligosaccharide catabolic process"/>
    <property type="evidence" value="ECO:0007669"/>
    <property type="project" value="TreeGrafter"/>
</dbReference>